<proteinExistence type="predicted"/>
<accession>A0A084XUI8</accession>
<reference evidence="2 3" key="1">
    <citation type="submission" date="2014-07" db="EMBL/GenBank/DDBJ databases">
        <title>Expanding our view of genomic diversity in Candidatus Accumulibacter clades.</title>
        <authorList>
            <person name="Skennerton C.T."/>
            <person name="Barr J.J."/>
            <person name="Slater F.R."/>
            <person name="Bond P.L."/>
            <person name="Tyson G.W."/>
        </authorList>
    </citation>
    <scope>NUCLEOTIDE SEQUENCE [LARGE SCALE GENOMIC DNA]</scope>
    <source>
        <strain evidence="3">SK-01</strain>
    </source>
</reference>
<dbReference type="EMBL" id="JDSS02000051">
    <property type="protein sequence ID" value="KFB66132.1"/>
    <property type="molecule type" value="Genomic_DNA"/>
</dbReference>
<dbReference type="AlphaFoldDB" id="A0A084XUI8"/>
<comment type="caution">
    <text evidence="2">The sequence shown here is derived from an EMBL/GenBank/DDBJ whole genome shotgun (WGS) entry which is preliminary data.</text>
</comment>
<dbReference type="Proteomes" id="UP000019812">
    <property type="component" value="Unassembled WGS sequence"/>
</dbReference>
<dbReference type="STRING" id="1457154.CAPSK01_004627"/>
<feature type="region of interest" description="Disordered" evidence="1">
    <location>
        <begin position="117"/>
        <end position="145"/>
    </location>
</feature>
<organism evidence="2 3">
    <name type="scientific">Candidatus Accumulibacter vicinus</name>
    <dbReference type="NCBI Taxonomy" id="2954382"/>
    <lineage>
        <taxon>Bacteria</taxon>
        <taxon>Pseudomonadati</taxon>
        <taxon>Pseudomonadota</taxon>
        <taxon>Betaproteobacteria</taxon>
        <taxon>Candidatus Accumulibacter</taxon>
    </lineage>
</organism>
<name>A0A084XUI8_9PROT</name>
<evidence type="ECO:0000313" key="2">
    <source>
        <dbReference type="EMBL" id="KFB66132.1"/>
    </source>
</evidence>
<gene>
    <name evidence="2" type="ORF">CAPSK01_004627</name>
</gene>
<sequence>MQQQRNRGAGQPVVKRRGFQVGQPVREIDRECRGRRGIEDRLQTLAPGAELLDPVGSKGFLQQGWPGHQQMVQVFDDRLDGNRQPQITSVIECGSLSTRRLDAQACRSILGMAAETENTRNDLGNPRHRQPTQGFGEHRPGGNDLGRDDFFAVPRQCQLQNALFHCHAPGRTR</sequence>
<evidence type="ECO:0000313" key="3">
    <source>
        <dbReference type="Proteomes" id="UP000019812"/>
    </source>
</evidence>
<feature type="compositionally biased region" description="Basic and acidic residues" evidence="1">
    <location>
        <begin position="136"/>
        <end position="145"/>
    </location>
</feature>
<protein>
    <submittedName>
        <fullName evidence="2">Uncharacterized protein</fullName>
    </submittedName>
</protein>
<evidence type="ECO:0000256" key="1">
    <source>
        <dbReference type="SAM" id="MobiDB-lite"/>
    </source>
</evidence>